<evidence type="ECO:0000256" key="3">
    <source>
        <dbReference type="ARBA" id="ARBA00023002"/>
    </source>
</evidence>
<name>A0AAE0NYM1_9PEZI</name>
<dbReference type="GO" id="GO:0016491">
    <property type="term" value="F:oxidoreductase activity"/>
    <property type="evidence" value="ECO:0007669"/>
    <property type="project" value="UniProtKB-KW"/>
</dbReference>
<evidence type="ECO:0000313" key="6">
    <source>
        <dbReference type="Proteomes" id="UP001285441"/>
    </source>
</evidence>
<dbReference type="PANTHER" id="PTHR47706">
    <property type="entry name" value="NMRA-LIKE FAMILY PROTEIN"/>
    <property type="match status" value="1"/>
</dbReference>
<comment type="similarity">
    <text evidence="1">Belongs to the NmrA-type oxidoreductase family. Isoflavone reductase subfamily.</text>
</comment>
<dbReference type="InterPro" id="IPR036291">
    <property type="entry name" value="NAD(P)-bd_dom_sf"/>
</dbReference>
<keyword evidence="2" id="KW-0521">NADP</keyword>
<proteinExistence type="inferred from homology"/>
<dbReference type="SUPFAM" id="SSF51735">
    <property type="entry name" value="NAD(P)-binding Rossmann-fold domains"/>
    <property type="match status" value="1"/>
</dbReference>
<dbReference type="Pfam" id="PF05368">
    <property type="entry name" value="NmrA"/>
    <property type="match status" value="1"/>
</dbReference>
<feature type="domain" description="NmrA-like" evidence="4">
    <location>
        <begin position="3"/>
        <end position="308"/>
    </location>
</feature>
<comment type="caution">
    <text evidence="5">The sequence shown here is derived from an EMBL/GenBank/DDBJ whole genome shotgun (WGS) entry which is preliminary data.</text>
</comment>
<dbReference type="InterPro" id="IPR051609">
    <property type="entry name" value="NmrA/Isoflavone_reductase-like"/>
</dbReference>
<dbReference type="Gene3D" id="3.40.50.720">
    <property type="entry name" value="NAD(P)-binding Rossmann-like Domain"/>
    <property type="match status" value="1"/>
</dbReference>
<evidence type="ECO:0000256" key="1">
    <source>
        <dbReference type="ARBA" id="ARBA00005725"/>
    </source>
</evidence>
<dbReference type="PANTHER" id="PTHR47706:SF4">
    <property type="entry name" value="NMRA-LIKE DOMAIN-CONTAINING PROTEIN"/>
    <property type="match status" value="1"/>
</dbReference>
<dbReference type="Proteomes" id="UP001285441">
    <property type="component" value="Unassembled WGS sequence"/>
</dbReference>
<keyword evidence="6" id="KW-1185">Reference proteome</keyword>
<evidence type="ECO:0000256" key="2">
    <source>
        <dbReference type="ARBA" id="ARBA00022857"/>
    </source>
</evidence>
<evidence type="ECO:0000313" key="5">
    <source>
        <dbReference type="EMBL" id="KAK3390029.1"/>
    </source>
</evidence>
<evidence type="ECO:0000259" key="4">
    <source>
        <dbReference type="Pfam" id="PF05368"/>
    </source>
</evidence>
<dbReference type="AlphaFoldDB" id="A0AAE0NYM1"/>
<accession>A0AAE0NYM1</accession>
<dbReference type="EMBL" id="JAULSW010000002">
    <property type="protein sequence ID" value="KAK3390029.1"/>
    <property type="molecule type" value="Genomic_DNA"/>
</dbReference>
<organism evidence="5 6">
    <name type="scientific">Podospora didyma</name>
    <dbReference type="NCBI Taxonomy" id="330526"/>
    <lineage>
        <taxon>Eukaryota</taxon>
        <taxon>Fungi</taxon>
        <taxon>Dikarya</taxon>
        <taxon>Ascomycota</taxon>
        <taxon>Pezizomycotina</taxon>
        <taxon>Sordariomycetes</taxon>
        <taxon>Sordariomycetidae</taxon>
        <taxon>Sordariales</taxon>
        <taxon>Podosporaceae</taxon>
        <taxon>Podospora</taxon>
    </lineage>
</organism>
<keyword evidence="3" id="KW-0560">Oxidoreductase</keyword>
<dbReference type="InterPro" id="IPR008030">
    <property type="entry name" value="NmrA-like"/>
</dbReference>
<dbReference type="Gene3D" id="3.90.25.10">
    <property type="entry name" value="UDP-galactose 4-epimerase, domain 1"/>
    <property type="match status" value="1"/>
</dbReference>
<reference evidence="5" key="1">
    <citation type="journal article" date="2023" name="Mol. Phylogenet. Evol.">
        <title>Genome-scale phylogeny and comparative genomics of the fungal order Sordariales.</title>
        <authorList>
            <person name="Hensen N."/>
            <person name="Bonometti L."/>
            <person name="Westerberg I."/>
            <person name="Brannstrom I.O."/>
            <person name="Guillou S."/>
            <person name="Cros-Aarteil S."/>
            <person name="Calhoun S."/>
            <person name="Haridas S."/>
            <person name="Kuo A."/>
            <person name="Mondo S."/>
            <person name="Pangilinan J."/>
            <person name="Riley R."/>
            <person name="LaButti K."/>
            <person name="Andreopoulos B."/>
            <person name="Lipzen A."/>
            <person name="Chen C."/>
            <person name="Yan M."/>
            <person name="Daum C."/>
            <person name="Ng V."/>
            <person name="Clum A."/>
            <person name="Steindorff A."/>
            <person name="Ohm R.A."/>
            <person name="Martin F."/>
            <person name="Silar P."/>
            <person name="Natvig D.O."/>
            <person name="Lalanne C."/>
            <person name="Gautier V."/>
            <person name="Ament-Velasquez S.L."/>
            <person name="Kruys A."/>
            <person name="Hutchinson M.I."/>
            <person name="Powell A.J."/>
            <person name="Barry K."/>
            <person name="Miller A.N."/>
            <person name="Grigoriev I.V."/>
            <person name="Debuchy R."/>
            <person name="Gladieux P."/>
            <person name="Hiltunen Thoren M."/>
            <person name="Johannesson H."/>
        </authorList>
    </citation>
    <scope>NUCLEOTIDE SEQUENCE</scope>
    <source>
        <strain evidence="5">CBS 232.78</strain>
    </source>
</reference>
<protein>
    <recommendedName>
        <fullName evidence="4">NmrA-like domain-containing protein</fullName>
    </recommendedName>
</protein>
<reference evidence="5" key="2">
    <citation type="submission" date="2023-06" db="EMBL/GenBank/DDBJ databases">
        <authorList>
            <consortium name="Lawrence Berkeley National Laboratory"/>
            <person name="Haridas S."/>
            <person name="Hensen N."/>
            <person name="Bonometti L."/>
            <person name="Westerberg I."/>
            <person name="Brannstrom I.O."/>
            <person name="Guillou S."/>
            <person name="Cros-Aarteil S."/>
            <person name="Calhoun S."/>
            <person name="Kuo A."/>
            <person name="Mondo S."/>
            <person name="Pangilinan J."/>
            <person name="Riley R."/>
            <person name="LaButti K."/>
            <person name="Andreopoulos B."/>
            <person name="Lipzen A."/>
            <person name="Chen C."/>
            <person name="Yanf M."/>
            <person name="Daum C."/>
            <person name="Ng V."/>
            <person name="Clum A."/>
            <person name="Steindorff A."/>
            <person name="Ohm R."/>
            <person name="Martin F."/>
            <person name="Silar P."/>
            <person name="Natvig D."/>
            <person name="Lalanne C."/>
            <person name="Gautier V."/>
            <person name="Ament-velasquez S.L."/>
            <person name="Kruys A."/>
            <person name="Hutchinson M.I."/>
            <person name="Powell A.J."/>
            <person name="Barry K."/>
            <person name="Miller A.N."/>
            <person name="Grigoriev I.V."/>
            <person name="Debuchy R."/>
            <person name="Gladieux P."/>
            <person name="Thoren M.H."/>
            <person name="Johannesson H."/>
        </authorList>
    </citation>
    <scope>NUCLEOTIDE SEQUENCE</scope>
    <source>
        <strain evidence="5">CBS 232.78</strain>
    </source>
</reference>
<sequence>MVQIAIAGGSGQIAREVIDVLIATGKHEIIVLSRKDPVVEEFIEGTTWVKVDYADQTAVVKAIQGVHTLLSFIVAHLDVDCIAQKTLIHAAIEAGVKRFAPSEWGPSDISTFDWYAGKQVIRDYLKELNKDKKVLEYTLFQPGMLLDFLSAPFKSSKHIRPTELNFDFVNLRAIVVDPANEVITFTRAHDIGVAVAGAIDYEGEWPIIGGIHGETVTTAKLLSLVEKIKGKPWDVEVVKVEDLEAGELKTSWLPHFSQPYLTPEEALAFSKGLVIKILLGNIKAAWVVSDEWNQLLPHFKPTQLEEFLVEHWTGK</sequence>
<gene>
    <name evidence="5" type="ORF">B0H63DRAFT_428580</name>
</gene>